<dbReference type="Proteomes" id="UP001225598">
    <property type="component" value="Chromosome"/>
</dbReference>
<feature type="transmembrane region" description="Helical" evidence="1">
    <location>
        <begin position="190"/>
        <end position="211"/>
    </location>
</feature>
<keyword evidence="1" id="KW-1133">Transmembrane helix</keyword>
<sequence length="318" mass="35050">MSKLFQISMIVAIVLTLPVLVGSLVQLLMISPAAAWANIGIAIFYIGVVVTLLRFTPLWPRWQGARGHTGVWWVLCALLWGGSVAPALVFAGGLSNTDLALTLNWEDSIMSFGGAWPEEPTKAIGVLFVLLAFRRLHRPWHGFVVGMIVGLGFETVENVLYGSMGAMYHAESDLYGMLEMWGLRMVYGPFLHIAMTGIAGWGIGLALFVAVRSLWWRLRVFALYFGVAFLAHFIWNYLPESSMVHNFTLGTAAVLLYGTWLFVWVRAWQMMRADHGYVFTQGALTSLAELPALPAPKLEPELQMPNALEAATGSSTSV</sequence>
<gene>
    <name evidence="2" type="ORF">QP027_00195</name>
</gene>
<dbReference type="PANTHER" id="PTHR36844">
    <property type="entry name" value="PROTEASE PRSW"/>
    <property type="match status" value="1"/>
</dbReference>
<feature type="transmembrane region" description="Helical" evidence="1">
    <location>
        <begin position="71"/>
        <end position="94"/>
    </location>
</feature>
<keyword evidence="2" id="KW-0645">Protease</keyword>
<feature type="transmembrane region" description="Helical" evidence="1">
    <location>
        <begin position="145"/>
        <end position="170"/>
    </location>
</feature>
<feature type="transmembrane region" description="Helical" evidence="1">
    <location>
        <begin position="244"/>
        <end position="265"/>
    </location>
</feature>
<keyword evidence="1" id="KW-0472">Membrane</keyword>
<accession>A0ABY8VHZ3</accession>
<reference evidence="2 3" key="1">
    <citation type="submission" date="2023-05" db="EMBL/GenBank/DDBJ databases">
        <title>Corynebacterium suedekumii sp. nov. and Corynebacterium breve sp. nov. isolated from raw cow's milk.</title>
        <authorList>
            <person name="Baer M.K."/>
            <person name="Mehl L."/>
            <person name="Hellmuth R."/>
            <person name="Marke G."/>
            <person name="Lipski A."/>
        </authorList>
    </citation>
    <scope>NUCLEOTIDE SEQUENCE [LARGE SCALE GENOMIC DNA]</scope>
    <source>
        <strain evidence="2 3">R4</strain>
    </source>
</reference>
<evidence type="ECO:0000256" key="1">
    <source>
        <dbReference type="SAM" id="Phobius"/>
    </source>
</evidence>
<protein>
    <submittedName>
        <fullName evidence="2">PrsW family glutamic-type intramembrane protease</fullName>
        <ecNumber evidence="2">3.4.-.-</ecNumber>
    </submittedName>
</protein>
<feature type="transmembrane region" description="Helical" evidence="1">
    <location>
        <begin position="218"/>
        <end position="238"/>
    </location>
</feature>
<name>A0ABY8VHZ3_9CORY</name>
<keyword evidence="2" id="KW-0378">Hydrolase</keyword>
<dbReference type="Pfam" id="PF13367">
    <property type="entry name" value="PrsW-protease"/>
    <property type="match status" value="1"/>
</dbReference>
<dbReference type="EC" id="3.4.-.-" evidence="2"/>
<dbReference type="RefSeq" id="WP_284825187.1">
    <property type="nucleotide sequence ID" value="NZ_CP126969.1"/>
</dbReference>
<evidence type="ECO:0000313" key="3">
    <source>
        <dbReference type="Proteomes" id="UP001225598"/>
    </source>
</evidence>
<dbReference type="GO" id="GO:0006508">
    <property type="term" value="P:proteolysis"/>
    <property type="evidence" value="ECO:0007669"/>
    <property type="project" value="UniProtKB-KW"/>
</dbReference>
<dbReference type="InterPro" id="IPR026898">
    <property type="entry name" value="PrsW"/>
</dbReference>
<feature type="transmembrane region" description="Helical" evidence="1">
    <location>
        <begin position="7"/>
        <end position="29"/>
    </location>
</feature>
<evidence type="ECO:0000313" key="2">
    <source>
        <dbReference type="EMBL" id="WIM67863.1"/>
    </source>
</evidence>
<feature type="transmembrane region" description="Helical" evidence="1">
    <location>
        <begin position="35"/>
        <end position="59"/>
    </location>
</feature>
<dbReference type="GO" id="GO:0008233">
    <property type="term" value="F:peptidase activity"/>
    <property type="evidence" value="ECO:0007669"/>
    <property type="project" value="UniProtKB-KW"/>
</dbReference>
<keyword evidence="3" id="KW-1185">Reference proteome</keyword>
<dbReference type="PANTHER" id="PTHR36844:SF1">
    <property type="entry name" value="PROTEASE PRSW"/>
    <property type="match status" value="1"/>
</dbReference>
<proteinExistence type="predicted"/>
<feature type="transmembrane region" description="Helical" evidence="1">
    <location>
        <begin position="114"/>
        <end position="133"/>
    </location>
</feature>
<organism evidence="2 3">
    <name type="scientific">Corynebacterium breve</name>
    <dbReference type="NCBI Taxonomy" id="3049799"/>
    <lineage>
        <taxon>Bacteria</taxon>
        <taxon>Bacillati</taxon>
        <taxon>Actinomycetota</taxon>
        <taxon>Actinomycetes</taxon>
        <taxon>Mycobacteriales</taxon>
        <taxon>Corynebacteriaceae</taxon>
        <taxon>Corynebacterium</taxon>
    </lineage>
</organism>
<dbReference type="EMBL" id="CP126969">
    <property type="protein sequence ID" value="WIM67863.1"/>
    <property type="molecule type" value="Genomic_DNA"/>
</dbReference>
<keyword evidence="1" id="KW-0812">Transmembrane</keyword>